<sequence length="227" mass="26036">MASGGAYVPPHRRNGAETIPTSPTSTRPSGTSHPANSQKSAIAPVRVFPTAFNRQPPNRFPRPVTYSDRDIRDRILGGTTHTFSRALMPVPANDDMPAQFVDPSMVDLPWDETICRIMVHKDAHLNPPEELWTRNNFDLLERNRNRRIPLFQQLTRGWRWEYKGRYEVVSYTIYKGGSDEVKKFILERQESQKEKSPEAWAAAFTEDWAKVELRLSDDQSLGNPMEL</sequence>
<protein>
    <submittedName>
        <fullName evidence="2">Uncharacterized protein</fullName>
    </submittedName>
</protein>
<dbReference type="AlphaFoldDB" id="A0A167KHP2"/>
<keyword evidence="3" id="KW-1185">Reference proteome</keyword>
<evidence type="ECO:0000256" key="1">
    <source>
        <dbReference type="SAM" id="MobiDB-lite"/>
    </source>
</evidence>
<feature type="region of interest" description="Disordered" evidence="1">
    <location>
        <begin position="1"/>
        <end position="43"/>
    </location>
</feature>
<evidence type="ECO:0000313" key="2">
    <source>
        <dbReference type="EMBL" id="KZO94660.1"/>
    </source>
</evidence>
<dbReference type="OrthoDB" id="2789563at2759"/>
<name>A0A167KHP2_CALVF</name>
<organism evidence="2 3">
    <name type="scientific">Calocera viscosa (strain TUFC12733)</name>
    <dbReference type="NCBI Taxonomy" id="1330018"/>
    <lineage>
        <taxon>Eukaryota</taxon>
        <taxon>Fungi</taxon>
        <taxon>Dikarya</taxon>
        <taxon>Basidiomycota</taxon>
        <taxon>Agaricomycotina</taxon>
        <taxon>Dacrymycetes</taxon>
        <taxon>Dacrymycetales</taxon>
        <taxon>Dacrymycetaceae</taxon>
        <taxon>Calocera</taxon>
    </lineage>
</organism>
<evidence type="ECO:0000313" key="3">
    <source>
        <dbReference type="Proteomes" id="UP000076738"/>
    </source>
</evidence>
<dbReference type="EMBL" id="KV417293">
    <property type="protein sequence ID" value="KZO94660.1"/>
    <property type="molecule type" value="Genomic_DNA"/>
</dbReference>
<accession>A0A167KHP2</accession>
<feature type="compositionally biased region" description="Low complexity" evidence="1">
    <location>
        <begin position="20"/>
        <end position="34"/>
    </location>
</feature>
<proteinExistence type="predicted"/>
<reference evidence="2 3" key="1">
    <citation type="journal article" date="2016" name="Mol. Biol. Evol.">
        <title>Comparative Genomics of Early-Diverging Mushroom-Forming Fungi Provides Insights into the Origins of Lignocellulose Decay Capabilities.</title>
        <authorList>
            <person name="Nagy L.G."/>
            <person name="Riley R."/>
            <person name="Tritt A."/>
            <person name="Adam C."/>
            <person name="Daum C."/>
            <person name="Floudas D."/>
            <person name="Sun H."/>
            <person name="Yadav J.S."/>
            <person name="Pangilinan J."/>
            <person name="Larsson K.H."/>
            <person name="Matsuura K."/>
            <person name="Barry K."/>
            <person name="Labutti K."/>
            <person name="Kuo R."/>
            <person name="Ohm R.A."/>
            <person name="Bhattacharya S.S."/>
            <person name="Shirouzu T."/>
            <person name="Yoshinaga Y."/>
            <person name="Martin F.M."/>
            <person name="Grigoriev I.V."/>
            <person name="Hibbett D.S."/>
        </authorList>
    </citation>
    <scope>NUCLEOTIDE SEQUENCE [LARGE SCALE GENOMIC DNA]</scope>
    <source>
        <strain evidence="2 3">TUFC12733</strain>
    </source>
</reference>
<dbReference type="Proteomes" id="UP000076738">
    <property type="component" value="Unassembled WGS sequence"/>
</dbReference>
<gene>
    <name evidence="2" type="ORF">CALVIDRAFT_538781</name>
</gene>